<dbReference type="InterPro" id="IPR036291">
    <property type="entry name" value="NAD(P)-bd_dom_sf"/>
</dbReference>
<sequence length="297" mass="30122">MRALVSHSYGPVDQIEVAEVPTPFAGPGQVLVRVQAASLNPLDGKLVTGAMREMMPVEHPFTLGFDVTGTVEALGEGTSGLAVGDTVVAAANGTIAEYAVVDAASAVVHGLDAVRAAALPVAGLTAAQLVETADLKSGDRVLVVGATGGVGAYAVQLAAQLGAEVWATARPEESEFVLGLGARHAVDYTSGALAVEGLDVVIDLVNFGAGIPSAVLRDGGRVVSPLGGWDETTFDRGVTAEYAGNSGSAEVLRELVDAVEAGKLAVTVGGTAPFDESARAAKDFFTSHKRGKVVITF</sequence>
<organism evidence="2 3">
    <name type="scientific">Umezawaea endophytica</name>
    <dbReference type="NCBI Taxonomy" id="1654476"/>
    <lineage>
        <taxon>Bacteria</taxon>
        <taxon>Bacillati</taxon>
        <taxon>Actinomycetota</taxon>
        <taxon>Actinomycetes</taxon>
        <taxon>Pseudonocardiales</taxon>
        <taxon>Pseudonocardiaceae</taxon>
        <taxon>Umezawaea</taxon>
    </lineage>
</organism>
<evidence type="ECO:0000313" key="3">
    <source>
        <dbReference type="Proteomes" id="UP001141259"/>
    </source>
</evidence>
<evidence type="ECO:0000313" key="2">
    <source>
        <dbReference type="EMBL" id="MCS7482774.1"/>
    </source>
</evidence>
<dbReference type="RefSeq" id="WP_259628238.1">
    <property type="nucleotide sequence ID" value="NZ_JANYMP010000026.1"/>
</dbReference>
<dbReference type="EMBL" id="JANYMP010000026">
    <property type="protein sequence ID" value="MCS7482774.1"/>
    <property type="molecule type" value="Genomic_DNA"/>
</dbReference>
<dbReference type="SUPFAM" id="SSF50129">
    <property type="entry name" value="GroES-like"/>
    <property type="match status" value="1"/>
</dbReference>
<dbReference type="Gene3D" id="3.40.50.720">
    <property type="entry name" value="NAD(P)-binding Rossmann-like Domain"/>
    <property type="match status" value="1"/>
</dbReference>
<comment type="caution">
    <text evidence="2">The sequence shown here is derived from an EMBL/GenBank/DDBJ whole genome shotgun (WGS) entry which is preliminary data.</text>
</comment>
<dbReference type="PANTHER" id="PTHR44013">
    <property type="entry name" value="ZINC-TYPE ALCOHOL DEHYDROGENASE-LIKE PROTEIN C16A3.02C"/>
    <property type="match status" value="1"/>
</dbReference>
<accession>A0A9X3A4E9</accession>
<dbReference type="Pfam" id="PF08240">
    <property type="entry name" value="ADH_N"/>
    <property type="match status" value="1"/>
</dbReference>
<dbReference type="Gene3D" id="3.90.180.10">
    <property type="entry name" value="Medium-chain alcohol dehydrogenases, catalytic domain"/>
    <property type="match status" value="1"/>
</dbReference>
<dbReference type="GO" id="GO:0016491">
    <property type="term" value="F:oxidoreductase activity"/>
    <property type="evidence" value="ECO:0007669"/>
    <property type="project" value="InterPro"/>
</dbReference>
<dbReference type="InterPro" id="IPR052733">
    <property type="entry name" value="Chloroplast_QOR"/>
</dbReference>
<dbReference type="PANTHER" id="PTHR44013:SF1">
    <property type="entry name" value="ZINC-TYPE ALCOHOL DEHYDROGENASE-LIKE PROTEIN C16A3.02C"/>
    <property type="match status" value="1"/>
</dbReference>
<dbReference type="InterPro" id="IPR013154">
    <property type="entry name" value="ADH-like_N"/>
</dbReference>
<protein>
    <submittedName>
        <fullName evidence="2">NADP-dependent oxidoreductase</fullName>
    </submittedName>
</protein>
<keyword evidence="3" id="KW-1185">Reference proteome</keyword>
<dbReference type="InterPro" id="IPR011032">
    <property type="entry name" value="GroES-like_sf"/>
</dbReference>
<proteinExistence type="predicted"/>
<dbReference type="InterPro" id="IPR020843">
    <property type="entry name" value="ER"/>
</dbReference>
<name>A0A9X3A4E9_9PSEU</name>
<dbReference type="Proteomes" id="UP001141259">
    <property type="component" value="Unassembled WGS sequence"/>
</dbReference>
<dbReference type="CDD" id="cd05289">
    <property type="entry name" value="MDR_like_2"/>
    <property type="match status" value="1"/>
</dbReference>
<dbReference type="SMART" id="SM00829">
    <property type="entry name" value="PKS_ER"/>
    <property type="match status" value="1"/>
</dbReference>
<gene>
    <name evidence="2" type="ORF">NZH93_38510</name>
</gene>
<reference evidence="2" key="1">
    <citation type="submission" date="2022-08" db="EMBL/GenBank/DDBJ databases">
        <authorList>
            <person name="Tistechok S."/>
            <person name="Samborskyy M."/>
            <person name="Roman I."/>
        </authorList>
    </citation>
    <scope>NUCLEOTIDE SEQUENCE</scope>
    <source>
        <strain evidence="2">DSM 103496</strain>
    </source>
</reference>
<feature type="domain" description="Enoyl reductase (ER)" evidence="1">
    <location>
        <begin position="10"/>
        <end position="295"/>
    </location>
</feature>
<evidence type="ECO:0000259" key="1">
    <source>
        <dbReference type="SMART" id="SM00829"/>
    </source>
</evidence>
<dbReference type="AlphaFoldDB" id="A0A9X3A4E9"/>
<dbReference type="SUPFAM" id="SSF51735">
    <property type="entry name" value="NAD(P)-binding Rossmann-fold domains"/>
    <property type="match status" value="1"/>
</dbReference>
<dbReference type="Pfam" id="PF13602">
    <property type="entry name" value="ADH_zinc_N_2"/>
    <property type="match status" value="1"/>
</dbReference>